<feature type="transmembrane region" description="Helical" evidence="4">
    <location>
        <begin position="278"/>
        <end position="298"/>
    </location>
</feature>
<dbReference type="OrthoDB" id="6499973at2759"/>
<evidence type="ECO:0000313" key="6">
    <source>
        <dbReference type="Proteomes" id="UP000094444"/>
    </source>
</evidence>
<comment type="caution">
    <text evidence="5">The sequence shown here is derived from an EMBL/GenBank/DDBJ whole genome shotgun (WGS) entry which is preliminary data.</text>
</comment>
<dbReference type="Proteomes" id="UP000094444">
    <property type="component" value="Unassembled WGS sequence"/>
</dbReference>
<evidence type="ECO:0000256" key="3">
    <source>
        <dbReference type="SAM" id="MobiDB-lite"/>
    </source>
</evidence>
<dbReference type="GO" id="GO:0016020">
    <property type="term" value="C:membrane"/>
    <property type="evidence" value="ECO:0007669"/>
    <property type="project" value="UniProtKB-SubCell"/>
</dbReference>
<evidence type="ECO:0000256" key="4">
    <source>
        <dbReference type="SAM" id="Phobius"/>
    </source>
</evidence>
<dbReference type="Pfam" id="PF07690">
    <property type="entry name" value="MFS_1"/>
    <property type="match status" value="1"/>
</dbReference>
<proteinExistence type="inferred from homology"/>
<evidence type="ECO:0000256" key="1">
    <source>
        <dbReference type="ARBA" id="ARBA00004141"/>
    </source>
</evidence>
<feature type="transmembrane region" description="Helical" evidence="4">
    <location>
        <begin position="481"/>
        <end position="500"/>
    </location>
</feature>
<dbReference type="PANTHER" id="PTHR11360">
    <property type="entry name" value="MONOCARBOXYLATE TRANSPORTER"/>
    <property type="match status" value="1"/>
</dbReference>
<feature type="transmembrane region" description="Helical" evidence="4">
    <location>
        <begin position="128"/>
        <end position="148"/>
    </location>
</feature>
<organism evidence="5 6">
    <name type="scientific">Diaporthe helianthi</name>
    <dbReference type="NCBI Taxonomy" id="158607"/>
    <lineage>
        <taxon>Eukaryota</taxon>
        <taxon>Fungi</taxon>
        <taxon>Dikarya</taxon>
        <taxon>Ascomycota</taxon>
        <taxon>Pezizomycotina</taxon>
        <taxon>Sordariomycetes</taxon>
        <taxon>Sordariomycetidae</taxon>
        <taxon>Diaporthales</taxon>
        <taxon>Diaporthaceae</taxon>
        <taxon>Diaporthe</taxon>
    </lineage>
</organism>
<comment type="similarity">
    <text evidence="2">Belongs to the major facilitator superfamily. Monocarboxylate porter (TC 2.A.1.13) family.</text>
</comment>
<dbReference type="Gene3D" id="1.20.1250.20">
    <property type="entry name" value="MFS general substrate transporter like domains"/>
    <property type="match status" value="1"/>
</dbReference>
<dbReference type="InParanoid" id="A0A2P5HFL4"/>
<keyword evidence="4" id="KW-1133">Transmembrane helix</keyword>
<evidence type="ECO:0008006" key="7">
    <source>
        <dbReference type="Google" id="ProtNLM"/>
    </source>
</evidence>
<feature type="region of interest" description="Disordered" evidence="3">
    <location>
        <begin position="1"/>
        <end position="78"/>
    </location>
</feature>
<feature type="transmembrane region" description="Helical" evidence="4">
    <location>
        <begin position="387"/>
        <end position="405"/>
    </location>
</feature>
<feature type="transmembrane region" description="Helical" evidence="4">
    <location>
        <begin position="219"/>
        <end position="240"/>
    </location>
</feature>
<feature type="compositionally biased region" description="Acidic residues" evidence="3">
    <location>
        <begin position="44"/>
        <end position="55"/>
    </location>
</feature>
<feature type="transmembrane region" description="Helical" evidence="4">
    <location>
        <begin position="354"/>
        <end position="375"/>
    </location>
</feature>
<keyword evidence="4" id="KW-0472">Membrane</keyword>
<feature type="compositionally biased region" description="Basic and acidic residues" evidence="3">
    <location>
        <begin position="1"/>
        <end position="11"/>
    </location>
</feature>
<dbReference type="InterPro" id="IPR050327">
    <property type="entry name" value="Proton-linked_MCT"/>
</dbReference>
<dbReference type="GO" id="GO:0022857">
    <property type="term" value="F:transmembrane transporter activity"/>
    <property type="evidence" value="ECO:0007669"/>
    <property type="project" value="InterPro"/>
</dbReference>
<dbReference type="EMBL" id="MAVT02002765">
    <property type="protein sequence ID" value="POS69031.1"/>
    <property type="molecule type" value="Genomic_DNA"/>
</dbReference>
<accession>A0A2P5HFL4</accession>
<feature type="transmembrane region" description="Helical" evidence="4">
    <location>
        <begin position="160"/>
        <end position="179"/>
    </location>
</feature>
<feature type="transmembrane region" description="Helical" evidence="4">
    <location>
        <begin position="247"/>
        <end position="266"/>
    </location>
</feature>
<comment type="subcellular location">
    <subcellularLocation>
        <location evidence="1">Membrane</location>
        <topology evidence="1">Multi-pass membrane protein</topology>
    </subcellularLocation>
</comment>
<gene>
    <name evidence="5" type="ORF">DHEL01_v212575</name>
</gene>
<protein>
    <recommendedName>
        <fullName evidence="7">Major facilitator superfamily (MFS) profile domain-containing protein</fullName>
    </recommendedName>
</protein>
<dbReference type="InterPro" id="IPR036259">
    <property type="entry name" value="MFS_trans_sf"/>
</dbReference>
<dbReference type="AlphaFoldDB" id="A0A2P5HFL4"/>
<reference evidence="5" key="1">
    <citation type="submission" date="2017-09" db="EMBL/GenBank/DDBJ databases">
        <title>Polyketide synthases of a Diaporthe helianthi virulent isolate.</title>
        <authorList>
            <person name="Baroncelli R."/>
        </authorList>
    </citation>
    <scope>NUCLEOTIDE SEQUENCE [LARGE SCALE GENOMIC DNA]</scope>
    <source>
        <strain evidence="5">7/96</strain>
    </source>
</reference>
<name>A0A2P5HFL4_DIAHE</name>
<dbReference type="InterPro" id="IPR011701">
    <property type="entry name" value="MFS"/>
</dbReference>
<evidence type="ECO:0000313" key="5">
    <source>
        <dbReference type="EMBL" id="POS69031.1"/>
    </source>
</evidence>
<keyword evidence="4" id="KW-0812">Transmembrane</keyword>
<feature type="transmembrane region" description="Helical" evidence="4">
    <location>
        <begin position="443"/>
        <end position="461"/>
    </location>
</feature>
<feature type="transmembrane region" description="Helical" evidence="4">
    <location>
        <begin position="319"/>
        <end position="342"/>
    </location>
</feature>
<feature type="transmembrane region" description="Helical" evidence="4">
    <location>
        <begin position="186"/>
        <end position="207"/>
    </location>
</feature>
<dbReference type="SUPFAM" id="SSF103473">
    <property type="entry name" value="MFS general substrate transporter"/>
    <property type="match status" value="1"/>
</dbReference>
<dbReference type="PANTHER" id="PTHR11360:SF130">
    <property type="entry name" value="MAJOR FACILITATOR SUPERFAMILY (MFS) PROFILE DOMAIN-CONTAINING PROTEIN-RELATED"/>
    <property type="match status" value="1"/>
</dbReference>
<evidence type="ECO:0000256" key="2">
    <source>
        <dbReference type="ARBA" id="ARBA00006727"/>
    </source>
</evidence>
<sequence>MSHHEDEKHWTTSDPNAGDLQEHHAGVLPAGYDDHDVTTQGSHDDDDDDDNENDEGGSTAPRSIVTRQRTARASEDLRRTASNVLSTIASRITTRGWPEPPPPPDGGVKAWTQVACGWYARARCSIQMIAIFVTWGYLNSFGSFQTYYEQTMPDTRPSTISWIGSLQIWLTMVTGVFTGRLLDAGFFVPTFFVGASLQVLGMFLMSISKTYWQLMLTQGLITGLGGGIFFTPSLALVTTYFDKKRGLAMGLVTTGNSVGGMIYPLVVRQLIPKLGFAWTSRVLGFINLTALGLCVGFMRPRLPPRKSGPIIDWAAFREPVFDTFIAGWWLIMWANYYTFYYIASFAVEDLGMSYSAASVLVMILNGAGLPFRIIVPLFSDRLGPMNVLLPVTLTWVIVAFSWLAVKNIGGYYAFTAVYGATSGAFQCLLPTTIASITDRLDKVGTRMGMSFAVISIASMTGPPVGGALQTVGPHQFLRPQLWAACSVLVGFVLIVAARWARAGLSFQARC</sequence>
<feature type="transmembrane region" description="Helical" evidence="4">
    <location>
        <begin position="411"/>
        <end position="431"/>
    </location>
</feature>
<keyword evidence="6" id="KW-1185">Reference proteome</keyword>